<gene>
    <name evidence="9" type="primary">hisS</name>
    <name evidence="12" type="ORF">E6H04_06485</name>
</gene>
<dbReference type="EMBL" id="VBAO01000168">
    <property type="protein sequence ID" value="TMI81519.1"/>
    <property type="molecule type" value="Genomic_DNA"/>
</dbReference>
<evidence type="ECO:0000256" key="8">
    <source>
        <dbReference type="ARBA" id="ARBA00047639"/>
    </source>
</evidence>
<dbReference type="SUPFAM" id="SSF52954">
    <property type="entry name" value="Class II aaRS ABD-related"/>
    <property type="match status" value="1"/>
</dbReference>
<dbReference type="Proteomes" id="UP000320048">
    <property type="component" value="Unassembled WGS sequence"/>
</dbReference>
<dbReference type="AlphaFoldDB" id="A0A537JDA5"/>
<dbReference type="InterPro" id="IPR004516">
    <property type="entry name" value="HisRS/HisZ"/>
</dbReference>
<comment type="subunit">
    <text evidence="9">Homodimer.</text>
</comment>
<evidence type="ECO:0000256" key="10">
    <source>
        <dbReference type="PIRSR" id="PIRSR001549-1"/>
    </source>
</evidence>
<dbReference type="InterPro" id="IPR004154">
    <property type="entry name" value="Anticodon-bd"/>
</dbReference>
<keyword evidence="5 9" id="KW-0067">ATP-binding</keyword>
<feature type="binding site" evidence="10">
    <location>
        <begin position="81"/>
        <end position="83"/>
    </location>
    <ligand>
        <name>L-histidine</name>
        <dbReference type="ChEBI" id="CHEBI:57595"/>
    </ligand>
</feature>
<dbReference type="Gene3D" id="3.30.930.10">
    <property type="entry name" value="Bira Bifunctional Protein, Domain 2"/>
    <property type="match status" value="1"/>
</dbReference>
<accession>A0A537JDA5</accession>
<feature type="binding site" evidence="10">
    <location>
        <begin position="261"/>
        <end position="262"/>
    </location>
    <ligand>
        <name>L-histidine</name>
        <dbReference type="ChEBI" id="CHEBI:57595"/>
    </ligand>
</feature>
<dbReference type="PANTHER" id="PTHR43707">
    <property type="entry name" value="HISTIDYL-TRNA SYNTHETASE"/>
    <property type="match status" value="1"/>
</dbReference>
<name>A0A537JDA5_9BACT</name>
<proteinExistence type="inferred from homology"/>
<dbReference type="GO" id="GO:0004821">
    <property type="term" value="F:histidine-tRNA ligase activity"/>
    <property type="evidence" value="ECO:0007669"/>
    <property type="project" value="UniProtKB-UniRule"/>
</dbReference>
<dbReference type="CDD" id="cd00773">
    <property type="entry name" value="HisRS-like_core"/>
    <property type="match status" value="1"/>
</dbReference>
<organism evidence="12 13">
    <name type="scientific">Candidatus Segetimicrobium genomatis</name>
    <dbReference type="NCBI Taxonomy" id="2569760"/>
    <lineage>
        <taxon>Bacteria</taxon>
        <taxon>Bacillati</taxon>
        <taxon>Candidatus Sysuimicrobiota</taxon>
        <taxon>Candidatus Sysuimicrobiia</taxon>
        <taxon>Candidatus Sysuimicrobiales</taxon>
        <taxon>Candidatus Segetimicrobiaceae</taxon>
        <taxon>Candidatus Segetimicrobium</taxon>
    </lineage>
</organism>
<dbReference type="HAMAP" id="MF_00127">
    <property type="entry name" value="His_tRNA_synth"/>
    <property type="match status" value="1"/>
</dbReference>
<evidence type="ECO:0000256" key="3">
    <source>
        <dbReference type="ARBA" id="ARBA00022598"/>
    </source>
</evidence>
<keyword evidence="2 9" id="KW-0963">Cytoplasm</keyword>
<dbReference type="EC" id="6.1.1.21" evidence="9"/>
<feature type="domain" description="Aminoacyl-transfer RNA synthetases class-II family profile" evidence="11">
    <location>
        <begin position="23"/>
        <end position="325"/>
    </location>
</feature>
<comment type="subcellular location">
    <subcellularLocation>
        <location evidence="9">Cytoplasm</location>
    </subcellularLocation>
</comment>
<feature type="binding site" evidence="10">
    <location>
        <position position="126"/>
    </location>
    <ligand>
        <name>L-histidine</name>
        <dbReference type="ChEBI" id="CHEBI:57595"/>
    </ligand>
</feature>
<dbReference type="InterPro" id="IPR015807">
    <property type="entry name" value="His-tRNA-ligase"/>
</dbReference>
<evidence type="ECO:0000256" key="7">
    <source>
        <dbReference type="ARBA" id="ARBA00023146"/>
    </source>
</evidence>
<dbReference type="InterPro" id="IPR045864">
    <property type="entry name" value="aa-tRNA-synth_II/BPL/LPL"/>
</dbReference>
<dbReference type="GO" id="GO:0005737">
    <property type="term" value="C:cytoplasm"/>
    <property type="evidence" value="ECO:0007669"/>
    <property type="project" value="UniProtKB-SubCell"/>
</dbReference>
<keyword evidence="7 9" id="KW-0030">Aminoacyl-tRNA synthetase</keyword>
<evidence type="ECO:0000313" key="12">
    <source>
        <dbReference type="EMBL" id="TMI81519.1"/>
    </source>
</evidence>
<dbReference type="Pfam" id="PF13393">
    <property type="entry name" value="tRNA-synt_His"/>
    <property type="match status" value="1"/>
</dbReference>
<comment type="caution">
    <text evidence="12">The sequence shown here is derived from an EMBL/GenBank/DDBJ whole genome shotgun (WGS) entry which is preliminary data.</text>
</comment>
<dbReference type="PANTHER" id="PTHR43707:SF1">
    <property type="entry name" value="HISTIDINE--TRNA LIGASE, MITOCHONDRIAL-RELATED"/>
    <property type="match status" value="1"/>
</dbReference>
<dbReference type="PIRSF" id="PIRSF001549">
    <property type="entry name" value="His-tRNA_synth"/>
    <property type="match status" value="1"/>
</dbReference>
<feature type="binding site" evidence="10">
    <location>
        <position position="257"/>
    </location>
    <ligand>
        <name>L-histidine</name>
        <dbReference type="ChEBI" id="CHEBI:57595"/>
    </ligand>
</feature>
<feature type="binding site" evidence="10">
    <location>
        <position position="130"/>
    </location>
    <ligand>
        <name>L-histidine</name>
        <dbReference type="ChEBI" id="CHEBI:57595"/>
    </ligand>
</feature>
<keyword evidence="4 9" id="KW-0547">Nucleotide-binding</keyword>
<dbReference type="GO" id="GO:0005524">
    <property type="term" value="F:ATP binding"/>
    <property type="evidence" value="ECO:0007669"/>
    <property type="project" value="UniProtKB-UniRule"/>
</dbReference>
<dbReference type="SUPFAM" id="SSF55681">
    <property type="entry name" value="Class II aaRS and biotin synthetases"/>
    <property type="match status" value="1"/>
</dbReference>
<keyword evidence="3 9" id="KW-0436">Ligase</keyword>
<evidence type="ECO:0000256" key="2">
    <source>
        <dbReference type="ARBA" id="ARBA00022490"/>
    </source>
</evidence>
<dbReference type="InterPro" id="IPR041715">
    <property type="entry name" value="HisRS-like_core"/>
</dbReference>
<evidence type="ECO:0000256" key="5">
    <source>
        <dbReference type="ARBA" id="ARBA00022840"/>
    </source>
</evidence>
<evidence type="ECO:0000313" key="13">
    <source>
        <dbReference type="Proteomes" id="UP000320048"/>
    </source>
</evidence>
<dbReference type="CDD" id="cd00859">
    <property type="entry name" value="HisRS_anticodon"/>
    <property type="match status" value="1"/>
</dbReference>
<evidence type="ECO:0000256" key="1">
    <source>
        <dbReference type="ARBA" id="ARBA00008226"/>
    </source>
</evidence>
<dbReference type="NCBIfam" id="TIGR00442">
    <property type="entry name" value="hisS"/>
    <property type="match status" value="1"/>
</dbReference>
<dbReference type="PROSITE" id="PS50862">
    <property type="entry name" value="AA_TRNA_LIGASE_II"/>
    <property type="match status" value="1"/>
</dbReference>
<dbReference type="InterPro" id="IPR006195">
    <property type="entry name" value="aa-tRNA-synth_II"/>
</dbReference>
<evidence type="ECO:0000256" key="4">
    <source>
        <dbReference type="ARBA" id="ARBA00022741"/>
    </source>
</evidence>
<dbReference type="InterPro" id="IPR036621">
    <property type="entry name" value="Anticodon-bd_dom_sf"/>
</dbReference>
<dbReference type="GO" id="GO:0006427">
    <property type="term" value="P:histidyl-tRNA aminoacylation"/>
    <property type="evidence" value="ECO:0007669"/>
    <property type="project" value="UniProtKB-UniRule"/>
</dbReference>
<dbReference type="Pfam" id="PF03129">
    <property type="entry name" value="HGTP_anticodon"/>
    <property type="match status" value="1"/>
</dbReference>
<comment type="similarity">
    <text evidence="1 9">Belongs to the class-II aminoacyl-tRNA synthetase family.</text>
</comment>
<evidence type="ECO:0000259" key="11">
    <source>
        <dbReference type="PROSITE" id="PS50862"/>
    </source>
</evidence>
<keyword evidence="6 9" id="KW-0648">Protein biosynthesis</keyword>
<evidence type="ECO:0000256" key="9">
    <source>
        <dbReference type="HAMAP-Rule" id="MF_00127"/>
    </source>
</evidence>
<comment type="catalytic activity">
    <reaction evidence="8 9">
        <text>tRNA(His) + L-histidine + ATP = L-histidyl-tRNA(His) + AMP + diphosphate + H(+)</text>
        <dbReference type="Rhea" id="RHEA:17313"/>
        <dbReference type="Rhea" id="RHEA-COMP:9665"/>
        <dbReference type="Rhea" id="RHEA-COMP:9689"/>
        <dbReference type="ChEBI" id="CHEBI:15378"/>
        <dbReference type="ChEBI" id="CHEBI:30616"/>
        <dbReference type="ChEBI" id="CHEBI:33019"/>
        <dbReference type="ChEBI" id="CHEBI:57595"/>
        <dbReference type="ChEBI" id="CHEBI:78442"/>
        <dbReference type="ChEBI" id="CHEBI:78527"/>
        <dbReference type="ChEBI" id="CHEBI:456215"/>
        <dbReference type="EC" id="6.1.1.21"/>
    </reaction>
</comment>
<dbReference type="Gene3D" id="3.40.50.800">
    <property type="entry name" value="Anticodon-binding domain"/>
    <property type="match status" value="1"/>
</dbReference>
<evidence type="ECO:0000256" key="6">
    <source>
        <dbReference type="ARBA" id="ARBA00022917"/>
    </source>
</evidence>
<feature type="binding site" evidence="10">
    <location>
        <position position="112"/>
    </location>
    <ligand>
        <name>L-histidine</name>
        <dbReference type="ChEBI" id="CHEBI:57595"/>
    </ligand>
</feature>
<protein>
    <recommendedName>
        <fullName evidence="9">Histidine--tRNA ligase</fullName>
        <ecNumber evidence="9">6.1.1.21</ecNumber>
    </recommendedName>
    <alternativeName>
        <fullName evidence="9">Histidyl-tRNA synthetase</fullName>
        <shortName evidence="9">HisRS</shortName>
    </alternativeName>
</protein>
<sequence>MTVNAPRGMPDILPGEIGRWHAVEARVRDFARRFGYREIRTPAVEHTEVFQRAVGSGTDIVDKEMYTFTDRGGRSLSLRAEGTAPVLRAFLEHNLGAGGLPVKLYYICPIFRYDRPQAGRYRQHTQFGAECIGAAEPAADADVLSLAVRLVQSLGLVRFEVHLSSVGDEVCRPGYTAVLREYYRPHLADLCEDCRRRFEVAPLRLLDCKREHDRRIARQAPRMLDHLCDPCRAHLNGVRAHLDAMGVAYTIDPLIVRGLDYYTRTAWEAVSETLGAQNVIFGGGRYDGLAGQLGGRPTPGVGFGMGLERLLLVLEQEGVALGGDPALDVYIATAGADATRALQLADRLRRAGIATDLEVTARGLRAQLKQADRLGARFALLLGEDEIRRGVATIREMATGAQDEAPLDALPDVLAARLRPEAIGKARG</sequence>
<reference evidence="12 13" key="1">
    <citation type="journal article" date="2019" name="Nat. Microbiol.">
        <title>Mediterranean grassland soil C-N compound turnover is dependent on rainfall and depth, and is mediated by genomically divergent microorganisms.</title>
        <authorList>
            <person name="Diamond S."/>
            <person name="Andeer P.F."/>
            <person name="Li Z."/>
            <person name="Crits-Christoph A."/>
            <person name="Burstein D."/>
            <person name="Anantharaman K."/>
            <person name="Lane K.R."/>
            <person name="Thomas B.C."/>
            <person name="Pan C."/>
            <person name="Northen T.R."/>
            <person name="Banfield J.F."/>
        </authorList>
    </citation>
    <scope>NUCLEOTIDE SEQUENCE [LARGE SCALE GENOMIC DNA]</scope>
    <source>
        <strain evidence="12">NP_7</strain>
    </source>
</reference>
<dbReference type="InterPro" id="IPR033656">
    <property type="entry name" value="HisRS_anticodon"/>
</dbReference>